<dbReference type="Pfam" id="PF24758">
    <property type="entry name" value="LRR_At5g56370"/>
    <property type="match status" value="1"/>
</dbReference>
<dbReference type="Proteomes" id="UP000626092">
    <property type="component" value="Unassembled WGS sequence"/>
</dbReference>
<dbReference type="PANTHER" id="PTHR34223:SF51">
    <property type="entry name" value="OS06G0556300 PROTEIN"/>
    <property type="match status" value="1"/>
</dbReference>
<dbReference type="InterPro" id="IPR053197">
    <property type="entry name" value="F-box_SCFL_complex_component"/>
</dbReference>
<comment type="caution">
    <text evidence="2">The sequence shown here is derived from an EMBL/GenBank/DDBJ whole genome shotgun (WGS) entry which is preliminary data.</text>
</comment>
<gene>
    <name evidence="2" type="ORF">RHSIM_Rhsim13G0171000</name>
</gene>
<proteinExistence type="predicted"/>
<keyword evidence="3" id="KW-1185">Reference proteome</keyword>
<dbReference type="InterPro" id="IPR055411">
    <property type="entry name" value="LRR_FXL15/At3g58940/PEG3-like"/>
</dbReference>
<dbReference type="SUPFAM" id="SSF52047">
    <property type="entry name" value="RNI-like"/>
    <property type="match status" value="1"/>
</dbReference>
<dbReference type="OrthoDB" id="1939276at2759"/>
<name>A0A834L7G8_RHOSS</name>
<reference evidence="2" key="1">
    <citation type="submission" date="2019-11" db="EMBL/GenBank/DDBJ databases">
        <authorList>
            <person name="Liu Y."/>
            <person name="Hou J."/>
            <person name="Li T.-Q."/>
            <person name="Guan C.-H."/>
            <person name="Wu X."/>
            <person name="Wu H.-Z."/>
            <person name="Ling F."/>
            <person name="Zhang R."/>
            <person name="Shi X.-G."/>
            <person name="Ren J.-P."/>
            <person name="Chen E.-F."/>
            <person name="Sun J.-M."/>
        </authorList>
    </citation>
    <scope>NUCLEOTIDE SEQUENCE</scope>
    <source>
        <strain evidence="2">Adult_tree_wgs_1</strain>
        <tissue evidence="2">Leaves</tissue>
    </source>
</reference>
<dbReference type="EMBL" id="WJXA01000013">
    <property type="protein sequence ID" value="KAF7121346.1"/>
    <property type="molecule type" value="Genomic_DNA"/>
</dbReference>
<dbReference type="AlphaFoldDB" id="A0A834L7G8"/>
<dbReference type="PANTHER" id="PTHR34223">
    <property type="entry name" value="OS11G0201299 PROTEIN"/>
    <property type="match status" value="1"/>
</dbReference>
<sequence length="166" mass="19149">MSTESDNDSGDGHGRTCRDLSLVDELSRRSEPLLKRRWKRRTTVDRINELTDSLLFHILSFLPIEDAIKTEILVTPKRGVDWNSLKNLSIGHMILSDEVIQKILVGSPVLKILELYYFRGVSHLHFSNASLKMLILREYWDHSNNLDDSELEIFAPNLQSLEMLCV</sequence>
<evidence type="ECO:0000313" key="3">
    <source>
        <dbReference type="Proteomes" id="UP000626092"/>
    </source>
</evidence>
<feature type="domain" description="F-box/LRR-repeat protein 15/At3g58940/PEG3-like LRR" evidence="1">
    <location>
        <begin position="76"/>
        <end position="161"/>
    </location>
</feature>
<accession>A0A834L7G8</accession>
<evidence type="ECO:0000313" key="2">
    <source>
        <dbReference type="EMBL" id="KAF7121346.1"/>
    </source>
</evidence>
<protein>
    <recommendedName>
        <fullName evidence="1">F-box/LRR-repeat protein 15/At3g58940/PEG3-like LRR domain-containing protein</fullName>
    </recommendedName>
</protein>
<organism evidence="2 3">
    <name type="scientific">Rhododendron simsii</name>
    <name type="common">Sims's rhododendron</name>
    <dbReference type="NCBI Taxonomy" id="118357"/>
    <lineage>
        <taxon>Eukaryota</taxon>
        <taxon>Viridiplantae</taxon>
        <taxon>Streptophyta</taxon>
        <taxon>Embryophyta</taxon>
        <taxon>Tracheophyta</taxon>
        <taxon>Spermatophyta</taxon>
        <taxon>Magnoliopsida</taxon>
        <taxon>eudicotyledons</taxon>
        <taxon>Gunneridae</taxon>
        <taxon>Pentapetalae</taxon>
        <taxon>asterids</taxon>
        <taxon>Ericales</taxon>
        <taxon>Ericaceae</taxon>
        <taxon>Ericoideae</taxon>
        <taxon>Rhodoreae</taxon>
        <taxon>Rhododendron</taxon>
    </lineage>
</organism>
<evidence type="ECO:0000259" key="1">
    <source>
        <dbReference type="Pfam" id="PF24758"/>
    </source>
</evidence>